<organism evidence="4 5">
    <name type="scientific">Chondrus crispus</name>
    <name type="common">Carrageen Irish moss</name>
    <name type="synonym">Polymorpha crispa</name>
    <dbReference type="NCBI Taxonomy" id="2769"/>
    <lineage>
        <taxon>Eukaryota</taxon>
        <taxon>Rhodophyta</taxon>
        <taxon>Florideophyceae</taxon>
        <taxon>Rhodymeniophycidae</taxon>
        <taxon>Gigartinales</taxon>
        <taxon>Gigartinaceae</taxon>
        <taxon>Chondrus</taxon>
    </lineage>
</organism>
<accession>R7Q6S0</accession>
<evidence type="ECO:0000313" key="5">
    <source>
        <dbReference type="Proteomes" id="UP000012073"/>
    </source>
</evidence>
<dbReference type="GO" id="GO:0008270">
    <property type="term" value="F:zinc ion binding"/>
    <property type="evidence" value="ECO:0007669"/>
    <property type="project" value="UniProtKB-KW"/>
</dbReference>
<dbReference type="RefSeq" id="XP_005713553.1">
    <property type="nucleotide sequence ID" value="XM_005713496.1"/>
</dbReference>
<feature type="domain" description="C2H2-type" evidence="3">
    <location>
        <begin position="17"/>
        <end position="46"/>
    </location>
</feature>
<dbReference type="SUPFAM" id="SSF57667">
    <property type="entry name" value="beta-beta-alpha zinc fingers"/>
    <property type="match status" value="1"/>
</dbReference>
<dbReference type="GeneID" id="17321268"/>
<dbReference type="SMART" id="SM00355">
    <property type="entry name" value="ZnF_C2H2"/>
    <property type="match status" value="2"/>
</dbReference>
<dbReference type="AlphaFoldDB" id="R7Q6S0"/>
<dbReference type="InterPro" id="IPR036236">
    <property type="entry name" value="Znf_C2H2_sf"/>
</dbReference>
<evidence type="ECO:0000259" key="3">
    <source>
        <dbReference type="PROSITE" id="PS50157"/>
    </source>
</evidence>
<dbReference type="InterPro" id="IPR013087">
    <property type="entry name" value="Znf_C2H2_type"/>
</dbReference>
<dbReference type="STRING" id="2769.R7Q6S0"/>
<feature type="compositionally biased region" description="Basic residues" evidence="2">
    <location>
        <begin position="72"/>
        <end position="82"/>
    </location>
</feature>
<dbReference type="PROSITE" id="PS00028">
    <property type="entry name" value="ZINC_FINGER_C2H2_1"/>
    <property type="match status" value="2"/>
</dbReference>
<sequence length="203" mass="22662">MVKRRTRSSSRADATLLACRFQGCVVSFATAAEQKKHETIHQADKPLKCDESGCNERFATSVDRQEHTGTAHARRRSKRRRSENRGDALALDEVQPQKNEYPGEKNGSDFVDSNVVQEADEIVENAVYLASQMKIARVGLTPAFVRFSCILHQCDLAHPASLLTHLLLECFFSKELRDRWVGRGRLPKCSSMGGVGAECRQGI</sequence>
<keyword evidence="1" id="KW-0862">Zinc</keyword>
<keyword evidence="5" id="KW-1185">Reference proteome</keyword>
<keyword evidence="1" id="KW-0863">Zinc-finger</keyword>
<dbReference type="Gramene" id="CDF33734">
    <property type="protein sequence ID" value="CDF33734"/>
    <property type="gene ID" value="CHC_T00002520001"/>
</dbReference>
<dbReference type="Proteomes" id="UP000012073">
    <property type="component" value="Unassembled WGS sequence"/>
</dbReference>
<dbReference type="EMBL" id="HG001656">
    <property type="protein sequence ID" value="CDF33734.1"/>
    <property type="molecule type" value="Genomic_DNA"/>
</dbReference>
<evidence type="ECO:0000256" key="2">
    <source>
        <dbReference type="SAM" id="MobiDB-lite"/>
    </source>
</evidence>
<gene>
    <name evidence="4" type="ORF">CHC_T00002520001</name>
</gene>
<proteinExistence type="predicted"/>
<feature type="region of interest" description="Disordered" evidence="2">
    <location>
        <begin position="60"/>
        <end position="110"/>
    </location>
</feature>
<dbReference type="KEGG" id="ccp:CHC_T00002520001"/>
<dbReference type="OrthoDB" id="3437960at2759"/>
<evidence type="ECO:0000256" key="1">
    <source>
        <dbReference type="PROSITE-ProRule" id="PRU00042"/>
    </source>
</evidence>
<dbReference type="PROSITE" id="PS50157">
    <property type="entry name" value="ZINC_FINGER_C2H2_2"/>
    <property type="match status" value="1"/>
</dbReference>
<keyword evidence="1" id="KW-0479">Metal-binding</keyword>
<name>R7Q6S0_CHOCR</name>
<dbReference type="Gene3D" id="3.30.160.60">
    <property type="entry name" value="Classic Zinc Finger"/>
    <property type="match status" value="1"/>
</dbReference>
<protein>
    <recommendedName>
        <fullName evidence="3">C2H2-type domain-containing protein</fullName>
    </recommendedName>
</protein>
<evidence type="ECO:0000313" key="4">
    <source>
        <dbReference type="EMBL" id="CDF33734.1"/>
    </source>
</evidence>
<reference evidence="5" key="1">
    <citation type="journal article" date="2013" name="Proc. Natl. Acad. Sci. U.S.A.">
        <title>Genome structure and metabolic features in the red seaweed Chondrus crispus shed light on evolution of the Archaeplastida.</title>
        <authorList>
            <person name="Collen J."/>
            <person name="Porcel B."/>
            <person name="Carre W."/>
            <person name="Ball S.G."/>
            <person name="Chaparro C."/>
            <person name="Tonon T."/>
            <person name="Barbeyron T."/>
            <person name="Michel G."/>
            <person name="Noel B."/>
            <person name="Valentin K."/>
            <person name="Elias M."/>
            <person name="Artiguenave F."/>
            <person name="Arun A."/>
            <person name="Aury J.M."/>
            <person name="Barbosa-Neto J.F."/>
            <person name="Bothwell J.H."/>
            <person name="Bouget F.Y."/>
            <person name="Brillet L."/>
            <person name="Cabello-Hurtado F."/>
            <person name="Capella-Gutierrez S."/>
            <person name="Charrier B."/>
            <person name="Cladiere L."/>
            <person name="Cock J.M."/>
            <person name="Coelho S.M."/>
            <person name="Colleoni C."/>
            <person name="Czjzek M."/>
            <person name="Da Silva C."/>
            <person name="Delage L."/>
            <person name="Denoeud F."/>
            <person name="Deschamps P."/>
            <person name="Dittami S.M."/>
            <person name="Gabaldon T."/>
            <person name="Gachon C.M."/>
            <person name="Groisillier A."/>
            <person name="Herve C."/>
            <person name="Jabbari K."/>
            <person name="Katinka M."/>
            <person name="Kloareg B."/>
            <person name="Kowalczyk N."/>
            <person name="Labadie K."/>
            <person name="Leblanc C."/>
            <person name="Lopez P.J."/>
            <person name="McLachlan D.H."/>
            <person name="Meslet-Cladiere L."/>
            <person name="Moustafa A."/>
            <person name="Nehr Z."/>
            <person name="Nyvall Collen P."/>
            <person name="Panaud O."/>
            <person name="Partensky F."/>
            <person name="Poulain J."/>
            <person name="Rensing S.A."/>
            <person name="Rousvoal S."/>
            <person name="Samson G."/>
            <person name="Symeonidi A."/>
            <person name="Weissenbach J."/>
            <person name="Zambounis A."/>
            <person name="Wincker P."/>
            <person name="Boyen C."/>
        </authorList>
    </citation>
    <scope>NUCLEOTIDE SEQUENCE [LARGE SCALE GENOMIC DNA]</scope>
    <source>
        <strain evidence="5">cv. Stackhouse</strain>
    </source>
</reference>